<evidence type="ECO:0000313" key="16">
    <source>
        <dbReference type="EMBL" id="KAK9914865.1"/>
    </source>
</evidence>
<organism evidence="16 17">
    <name type="scientific">Coccomyxa subellipsoidea</name>
    <dbReference type="NCBI Taxonomy" id="248742"/>
    <lineage>
        <taxon>Eukaryota</taxon>
        <taxon>Viridiplantae</taxon>
        <taxon>Chlorophyta</taxon>
        <taxon>core chlorophytes</taxon>
        <taxon>Trebouxiophyceae</taxon>
        <taxon>Trebouxiophyceae incertae sedis</taxon>
        <taxon>Coccomyxaceae</taxon>
        <taxon>Coccomyxa</taxon>
    </lineage>
</organism>
<evidence type="ECO:0000256" key="10">
    <source>
        <dbReference type="ARBA" id="ARBA00023172"/>
    </source>
</evidence>
<dbReference type="InterPro" id="IPR006166">
    <property type="entry name" value="ERCC4_domain"/>
</dbReference>
<comment type="similarity">
    <text evidence="3 13">Belongs to the XPF family.</text>
</comment>
<gene>
    <name evidence="16" type="ORF">WJX75_001483</name>
</gene>
<evidence type="ECO:0000256" key="13">
    <source>
        <dbReference type="RuleBase" id="RU369042"/>
    </source>
</evidence>
<evidence type="ECO:0000256" key="3">
    <source>
        <dbReference type="ARBA" id="ARBA00010015"/>
    </source>
</evidence>
<keyword evidence="6 13" id="KW-0255">Endonuclease</keyword>
<comment type="subunit">
    <text evidence="13">Interacts with EME1.</text>
</comment>
<evidence type="ECO:0000256" key="6">
    <source>
        <dbReference type="ARBA" id="ARBA00022759"/>
    </source>
</evidence>
<evidence type="ECO:0000256" key="8">
    <source>
        <dbReference type="ARBA" id="ARBA00022801"/>
    </source>
</evidence>
<evidence type="ECO:0000256" key="9">
    <source>
        <dbReference type="ARBA" id="ARBA00022842"/>
    </source>
</evidence>
<dbReference type="Gene3D" id="1.10.8.10">
    <property type="entry name" value="DNA helicase RuvA subunit, C-terminal domain"/>
    <property type="match status" value="1"/>
</dbReference>
<dbReference type="SUPFAM" id="SSF46934">
    <property type="entry name" value="UBA-like"/>
    <property type="match status" value="1"/>
</dbReference>
<feature type="region of interest" description="Disordered" evidence="14">
    <location>
        <begin position="471"/>
        <end position="497"/>
    </location>
</feature>
<keyword evidence="10 13" id="KW-0233">DNA recombination</keyword>
<dbReference type="InterPro" id="IPR047416">
    <property type="entry name" value="XPF_nuclease_Mus81"/>
</dbReference>
<dbReference type="Gene3D" id="3.40.50.10130">
    <property type="match status" value="1"/>
</dbReference>
<sequence>MLESLPKIGPETRRMVEQHLWTLPGCAPAPPLPEELQLETQRQAAAVADRKRKAAVAKADKQALQGQQEQIAQNAVQAAAAPAEEARPKKKARKQKEYIPGVGTAAYAFLITLFKAHKHGEEYLSRKDLSDRAEASGLANAPIFGNGQAQGNANNPQRFYNGWSCMTTLKNREPPLVLAYSSPMKCKLTPEGTVLAARLYKDAVIRNRIPEDPAIPLASLPEPSTAAAPPTNGAAASGSAAAERGSRALLAGCAQQPLPQPARRASGAGRGGTAGASGRAAAFGPAAASASRGRALAPSQSVTAGIAMPDIPFGGDGLLNLTALPLRERLAAAQREAAAGRAPMRPAAPRPGVAHHGAAEAEVVELLDSDDEDVATPAPRRAAPASQAAAAHQESGPSEAAPNDGSVAQLVDMGFTPEQAASALRDGRSVEEAIEVLMISSDEDEPDPAQPAPAAAQAAVQPFDWALHQPSLQRNDSGASSGLSRASSEHTGQATKGVWRLQGLGGEWGLGDKEIRLPPLPPGGAFRDHYEVVLVLDQREQFGRHVGGRTTASRTESRDECVRQVRNLGINVEVRHSDTGDALWVARSKTSPGEVWALDFVVERKGVHDLVGSIKQGRYEKQKYVLRRCGLRRVMYLVEGLPEIEVQGAELKAVKTAMLTTEVVDGFEVLHTTSVADTFRLYATITKRLVAKYGPLTSTSPGVQRGGEPLPTFQELCARVNANMKITVRDVWGLMLTALPGVGAELAEAILQTYPTPLLLRNAYEDAMKQAPPGAALRQAQSLLAGIRVSPARKISVNQSAKVFDSLFAAGWHCV</sequence>
<evidence type="ECO:0000313" key="17">
    <source>
        <dbReference type="Proteomes" id="UP001491310"/>
    </source>
</evidence>
<dbReference type="InterPro" id="IPR015940">
    <property type="entry name" value="UBA"/>
</dbReference>
<dbReference type="EMBL" id="JALJOT010000005">
    <property type="protein sequence ID" value="KAK9914865.1"/>
    <property type="molecule type" value="Genomic_DNA"/>
</dbReference>
<feature type="region of interest" description="Disordered" evidence="14">
    <location>
        <begin position="75"/>
        <end position="95"/>
    </location>
</feature>
<keyword evidence="8 13" id="KW-0378">Hydrolase</keyword>
<dbReference type="EC" id="3.1.22.-" evidence="13"/>
<dbReference type="CDD" id="cd21036">
    <property type="entry name" value="WH_MUS81"/>
    <property type="match status" value="1"/>
</dbReference>
<keyword evidence="5 13" id="KW-0479">Metal-binding</keyword>
<dbReference type="SUPFAM" id="SSF52980">
    <property type="entry name" value="Restriction endonuclease-like"/>
    <property type="match status" value="1"/>
</dbReference>
<dbReference type="Gene3D" id="1.10.10.10">
    <property type="entry name" value="Winged helix-like DNA-binding domain superfamily/Winged helix DNA-binding domain"/>
    <property type="match status" value="1"/>
</dbReference>
<keyword evidence="4 13" id="KW-0540">Nuclease</keyword>
<dbReference type="PANTHER" id="PTHR13451:SF0">
    <property type="entry name" value="CROSSOVER JUNCTION ENDONUCLEASE MUS81"/>
    <property type="match status" value="1"/>
</dbReference>
<evidence type="ECO:0000256" key="14">
    <source>
        <dbReference type="SAM" id="MobiDB-lite"/>
    </source>
</evidence>
<accession>A0ABR2YT01</accession>
<feature type="compositionally biased region" description="Low complexity" evidence="14">
    <location>
        <begin position="477"/>
        <end position="486"/>
    </location>
</feature>
<comment type="caution">
    <text evidence="16">The sequence shown here is derived from an EMBL/GenBank/DDBJ whole genome shotgun (WGS) entry which is preliminary data.</text>
</comment>
<dbReference type="InterPro" id="IPR047417">
    <property type="entry name" value="WHD_MUS81"/>
</dbReference>
<dbReference type="InterPro" id="IPR033309">
    <property type="entry name" value="Mus81"/>
</dbReference>
<evidence type="ECO:0000256" key="7">
    <source>
        <dbReference type="ARBA" id="ARBA00022763"/>
    </source>
</evidence>
<keyword evidence="11 13" id="KW-0234">DNA repair</keyword>
<protein>
    <recommendedName>
        <fullName evidence="13">Crossover junction endonuclease MUS81</fullName>
        <ecNumber evidence="13">3.1.22.-</ecNumber>
    </recommendedName>
</protein>
<dbReference type="PANTHER" id="PTHR13451">
    <property type="entry name" value="CLASS II CROSSOVER JUNCTION ENDONUCLEASE MUS81"/>
    <property type="match status" value="1"/>
</dbReference>
<dbReference type="InterPro" id="IPR011335">
    <property type="entry name" value="Restrct_endonuc-II-like"/>
</dbReference>
<dbReference type="InterPro" id="IPR009060">
    <property type="entry name" value="UBA-like_sf"/>
</dbReference>
<comment type="function">
    <text evidence="13">Interacts with EME1 to form a DNA structure-specific endonuclease with substrate preference for branched DNA structures with a 5'-end at the branch nick. Typical substrates include 3'-flap structures, D-loops, replication forks and nicked Holliday junctions. May be required in mitosis for the processing of stalled or collapsed replication fork intermediates. May be required in meiosis for the repair of meiosis-specific double strand breaks subsequent to single-end invasion (SEI).</text>
</comment>
<dbReference type="CDD" id="cd20074">
    <property type="entry name" value="XPF_nuclease_Mus81"/>
    <property type="match status" value="1"/>
</dbReference>
<dbReference type="Gene3D" id="1.10.150.670">
    <property type="entry name" value="Crossover junction endonuclease EME1, DNA-binding domain"/>
    <property type="match status" value="1"/>
</dbReference>
<reference evidence="16 17" key="1">
    <citation type="journal article" date="2024" name="Nat. Commun.">
        <title>Phylogenomics reveals the evolutionary origins of lichenization in chlorophyte algae.</title>
        <authorList>
            <person name="Puginier C."/>
            <person name="Libourel C."/>
            <person name="Otte J."/>
            <person name="Skaloud P."/>
            <person name="Haon M."/>
            <person name="Grisel S."/>
            <person name="Petersen M."/>
            <person name="Berrin J.G."/>
            <person name="Delaux P.M."/>
            <person name="Dal Grande F."/>
            <person name="Keller J."/>
        </authorList>
    </citation>
    <scope>NUCLEOTIDE SEQUENCE [LARGE SCALE GENOMIC DNA]</scope>
    <source>
        <strain evidence="16 17">SAG 216-7</strain>
    </source>
</reference>
<dbReference type="SMART" id="SM00891">
    <property type="entry name" value="ERCC4"/>
    <property type="match status" value="1"/>
</dbReference>
<feature type="domain" description="UBA" evidence="15">
    <location>
        <begin position="401"/>
        <end position="440"/>
    </location>
</feature>
<comment type="cofactor">
    <cofactor evidence="1 13">
        <name>Mg(2+)</name>
        <dbReference type="ChEBI" id="CHEBI:18420"/>
    </cofactor>
</comment>
<feature type="region of interest" description="Disordered" evidence="14">
    <location>
        <begin position="214"/>
        <end position="241"/>
    </location>
</feature>
<dbReference type="InterPro" id="IPR036388">
    <property type="entry name" value="WH-like_DNA-bd_sf"/>
</dbReference>
<evidence type="ECO:0000256" key="5">
    <source>
        <dbReference type="ARBA" id="ARBA00022723"/>
    </source>
</evidence>
<dbReference type="InterPro" id="IPR042530">
    <property type="entry name" value="EME1/EME2_C"/>
</dbReference>
<keyword evidence="7 13" id="KW-0227">DNA damage</keyword>
<dbReference type="PROSITE" id="PS50030">
    <property type="entry name" value="UBA"/>
    <property type="match status" value="1"/>
</dbReference>
<evidence type="ECO:0000256" key="1">
    <source>
        <dbReference type="ARBA" id="ARBA00001946"/>
    </source>
</evidence>
<feature type="region of interest" description="Disordered" evidence="14">
    <location>
        <begin position="373"/>
        <end position="405"/>
    </location>
</feature>
<dbReference type="Pfam" id="PF02732">
    <property type="entry name" value="ERCC4"/>
    <property type="match status" value="1"/>
</dbReference>
<comment type="subcellular location">
    <subcellularLocation>
        <location evidence="2 13">Nucleus</location>
    </subcellularLocation>
</comment>
<evidence type="ECO:0000256" key="11">
    <source>
        <dbReference type="ARBA" id="ARBA00023204"/>
    </source>
</evidence>
<evidence type="ECO:0000256" key="12">
    <source>
        <dbReference type="ARBA" id="ARBA00023242"/>
    </source>
</evidence>
<feature type="compositionally biased region" description="Low complexity" evidence="14">
    <location>
        <begin position="224"/>
        <end position="241"/>
    </location>
</feature>
<feature type="region of interest" description="Disordered" evidence="14">
    <location>
        <begin position="335"/>
        <end position="356"/>
    </location>
</feature>
<evidence type="ECO:0000256" key="4">
    <source>
        <dbReference type="ARBA" id="ARBA00022722"/>
    </source>
</evidence>
<dbReference type="Proteomes" id="UP001491310">
    <property type="component" value="Unassembled WGS sequence"/>
</dbReference>
<keyword evidence="17" id="KW-1185">Reference proteome</keyword>
<keyword evidence="12 13" id="KW-0539">Nucleus</keyword>
<feature type="region of interest" description="Disordered" evidence="14">
    <location>
        <begin position="257"/>
        <end position="279"/>
    </location>
</feature>
<proteinExistence type="inferred from homology"/>
<evidence type="ECO:0000256" key="2">
    <source>
        <dbReference type="ARBA" id="ARBA00004123"/>
    </source>
</evidence>
<evidence type="ECO:0000259" key="15">
    <source>
        <dbReference type="PROSITE" id="PS50030"/>
    </source>
</evidence>
<name>A0ABR2YT01_9CHLO</name>
<feature type="compositionally biased region" description="Low complexity" evidence="14">
    <location>
        <begin position="375"/>
        <end position="391"/>
    </location>
</feature>
<keyword evidence="9 13" id="KW-0460">Magnesium</keyword>